<dbReference type="InterPro" id="IPR050302">
    <property type="entry name" value="Rab_GAP_TBC_domain"/>
</dbReference>
<feature type="compositionally biased region" description="Basic and acidic residues" evidence="1">
    <location>
        <begin position="958"/>
        <end position="968"/>
    </location>
</feature>
<sequence>MSLPMHLRRYHEKSRDEQTRDFFNVPMQEALPGPSDPPSVVKLRGVHHTRGGGTELQGMDINAVISVEGKEEVYAGRLSLLPPFLCFISLDRKSCRCTIPLYTIRRVERLNSRAGVFALSLATWHGMRIILQLTSLLPTAEHFAILLRDALKSQLAAMKQLKPFLPSLYSEYLLASPASSTAPHPHGHNHNHQPQTDHLLLGTELGEKGATGTAAQDVEGDLRGPGGEGKGLYQRGLGETFGFPGDARKMRERSKMKLWREYFMIHGRNFTLLRYPPFQRLLQVGLPSRLRGELWEVMSGSIYLRFSNPETYGLLLSQNAGKSSQSTDEIEKDLNRSLPEYKAYQAEEGLARLRRVLVAYSFRNPELGYCQALNIVVAGLLIYMSEEQAFWLLEVLCDRILPGYYSPSMEGTLLDQRVFEALVHRCLPMIQEHFVSVDVQISVASLPWFLSLYINSMPLIFAFRIVDCVLAMGVKVLFQIGLAVLKINGEALLEVTDDGMFINLMRSYFATIGDSAHPNHPDPRVRAITNFQELLVVAFREFNVITDETILAERKRLRAIISDEIEKFSKRAAVRNLKHIGKFSKDQIGIIYDHYFAAVCSEEAGSARESGSNTPLPGDQFDQPRIQVDAQGRVETRIDLRTFKVFLSEIATWAREETITTNAFIQRTDKKIADHELIDRLFFAWDSQKLGTLSLQDVVMGLDRVMTGGLMESIEWFFELHDKNKDGYLTKDEVIQLSESLLFIFRNEPGDVYLAAVSKFILNAYEFGDATAPQGSVEEKKPFDGDLETASGARERSNSTAGPHNLPYLNLATFRMVVLADELLEGFFDHDLSASFELEKSETEDYHQQHQRSEGLLGGLMNLVVTNENKTRLNRLADGFGAALGKHAEWRKPSLAKSTDPNQSGSSDLRARESLLTPAQQQGHLQHQQQQRNRSESAASQISQASTKTVSSAGGGSSEEKKSLREVEQRYREESVMVRAAQEAVMQRPNFAIDAIGDSDGEDEEEGEDDSGVMDEVEAFLKAHGADDEGLKGEQKKVATDLLSAEPMGPKKTTTSTSSGSLVDL</sequence>
<evidence type="ECO:0000313" key="2">
    <source>
        <dbReference type="EMBL" id="WWD21551.1"/>
    </source>
</evidence>
<feature type="compositionally biased region" description="Low complexity" evidence="1">
    <location>
        <begin position="1053"/>
        <end position="1065"/>
    </location>
</feature>
<dbReference type="RefSeq" id="XP_031860583.1">
    <property type="nucleotide sequence ID" value="XM_032005071.1"/>
</dbReference>
<dbReference type="SUPFAM" id="SSF47473">
    <property type="entry name" value="EF-hand"/>
    <property type="match status" value="1"/>
</dbReference>
<dbReference type="SMART" id="SM00164">
    <property type="entry name" value="TBC"/>
    <property type="match status" value="1"/>
</dbReference>
<dbReference type="PANTHER" id="PTHR47219:SF20">
    <property type="entry name" value="TBC1 DOMAIN FAMILY MEMBER 2B"/>
    <property type="match status" value="1"/>
</dbReference>
<name>A0A5M6C225_9TREE</name>
<dbReference type="OrthoDB" id="17687at2759"/>
<organism evidence="2 3">
    <name type="scientific">Kwoniella shandongensis</name>
    <dbReference type="NCBI Taxonomy" id="1734106"/>
    <lineage>
        <taxon>Eukaryota</taxon>
        <taxon>Fungi</taxon>
        <taxon>Dikarya</taxon>
        <taxon>Basidiomycota</taxon>
        <taxon>Agaricomycotina</taxon>
        <taxon>Tremellomycetes</taxon>
        <taxon>Tremellales</taxon>
        <taxon>Cryptococcaceae</taxon>
        <taxon>Kwoniella</taxon>
    </lineage>
</organism>
<dbReference type="PROSITE" id="PS50086">
    <property type="entry name" value="TBC_RABGAP"/>
    <property type="match status" value="1"/>
</dbReference>
<reference evidence="2" key="1">
    <citation type="submission" date="2017-08" db="EMBL/GenBank/DDBJ databases">
        <authorList>
            <person name="Cuomo C."/>
            <person name="Billmyre B."/>
            <person name="Heitman J."/>
        </authorList>
    </citation>
    <scope>NUCLEOTIDE SEQUENCE</scope>
    <source>
        <strain evidence="2">CBS 12478</strain>
    </source>
</reference>
<dbReference type="Gene3D" id="1.10.8.270">
    <property type="entry name" value="putative rabgap domain of human tbc1 domain family member 14 like domains"/>
    <property type="match status" value="1"/>
</dbReference>
<accession>A0A5M6C225</accession>
<evidence type="ECO:0000256" key="1">
    <source>
        <dbReference type="SAM" id="MobiDB-lite"/>
    </source>
</evidence>
<dbReference type="GO" id="GO:0005509">
    <property type="term" value="F:calcium ion binding"/>
    <property type="evidence" value="ECO:0007669"/>
    <property type="project" value="InterPro"/>
</dbReference>
<dbReference type="Gene3D" id="1.10.472.80">
    <property type="entry name" value="Ypt/Rab-GAP domain of gyp1p, domain 3"/>
    <property type="match status" value="1"/>
</dbReference>
<proteinExistence type="predicted"/>
<dbReference type="InterPro" id="IPR035969">
    <property type="entry name" value="Rab-GAP_TBC_sf"/>
</dbReference>
<evidence type="ECO:0000313" key="3">
    <source>
        <dbReference type="Proteomes" id="UP000322225"/>
    </source>
</evidence>
<dbReference type="SUPFAM" id="SSF47923">
    <property type="entry name" value="Ypt/Rab-GAP domain of gyp1p"/>
    <property type="match status" value="2"/>
</dbReference>
<dbReference type="PANTHER" id="PTHR47219">
    <property type="entry name" value="RAB GTPASE-ACTIVATING PROTEIN 1-LIKE"/>
    <property type="match status" value="1"/>
</dbReference>
<feature type="region of interest" description="Disordered" evidence="1">
    <location>
        <begin position="210"/>
        <end position="235"/>
    </location>
</feature>
<keyword evidence="3" id="KW-1185">Reference proteome</keyword>
<dbReference type="Gene3D" id="1.10.238.10">
    <property type="entry name" value="EF-hand"/>
    <property type="match status" value="1"/>
</dbReference>
<feature type="compositionally biased region" description="Acidic residues" evidence="1">
    <location>
        <begin position="997"/>
        <end position="1013"/>
    </location>
</feature>
<dbReference type="GO" id="GO:0005096">
    <property type="term" value="F:GTPase activator activity"/>
    <property type="evidence" value="ECO:0007669"/>
    <property type="project" value="TreeGrafter"/>
</dbReference>
<reference evidence="2" key="2">
    <citation type="submission" date="2024-01" db="EMBL/GenBank/DDBJ databases">
        <title>Comparative genomics of Cryptococcus and Kwoniella reveals pathogenesis evolution and contrasting modes of karyotype evolution via chromosome fusion or intercentromeric recombination.</title>
        <authorList>
            <person name="Coelho M.A."/>
            <person name="David-Palma M."/>
            <person name="Shea T."/>
            <person name="Bowers K."/>
            <person name="McGinley-Smith S."/>
            <person name="Mohammad A.W."/>
            <person name="Gnirke A."/>
            <person name="Yurkov A.M."/>
            <person name="Nowrousian M."/>
            <person name="Sun S."/>
            <person name="Cuomo C.A."/>
            <person name="Heitman J."/>
        </authorList>
    </citation>
    <scope>NUCLEOTIDE SEQUENCE</scope>
    <source>
        <strain evidence="2">CBS 12478</strain>
    </source>
</reference>
<feature type="region of interest" description="Disordered" evidence="1">
    <location>
        <begin position="1041"/>
        <end position="1065"/>
    </location>
</feature>
<dbReference type="PROSITE" id="PS00018">
    <property type="entry name" value="EF_HAND_1"/>
    <property type="match status" value="1"/>
</dbReference>
<feature type="region of interest" description="Disordered" evidence="1">
    <location>
        <begin position="919"/>
        <end position="968"/>
    </location>
</feature>
<dbReference type="InterPro" id="IPR002048">
    <property type="entry name" value="EF_hand_dom"/>
</dbReference>
<dbReference type="Proteomes" id="UP000322225">
    <property type="component" value="Chromosome 11"/>
</dbReference>
<feature type="region of interest" description="Disordered" evidence="1">
    <location>
        <begin position="774"/>
        <end position="802"/>
    </location>
</feature>
<dbReference type="InterPro" id="IPR018247">
    <property type="entry name" value="EF_Hand_1_Ca_BS"/>
</dbReference>
<dbReference type="InterPro" id="IPR011992">
    <property type="entry name" value="EF-hand-dom_pair"/>
</dbReference>
<dbReference type="Pfam" id="PF00566">
    <property type="entry name" value="RabGAP-TBC"/>
    <property type="match status" value="1"/>
</dbReference>
<gene>
    <name evidence="2" type="ORF">CI109_106037</name>
</gene>
<feature type="compositionally biased region" description="Low complexity" evidence="1">
    <location>
        <begin position="920"/>
        <end position="946"/>
    </location>
</feature>
<dbReference type="FunFam" id="1.10.8.270:FF:000015">
    <property type="entry name" value="GTPase activating protein (Gyp2)"/>
    <property type="match status" value="1"/>
</dbReference>
<dbReference type="AlphaFoldDB" id="A0A5M6C225"/>
<dbReference type="InterPro" id="IPR000195">
    <property type="entry name" value="Rab-GAP-TBC_dom"/>
</dbReference>
<feature type="region of interest" description="Disordered" evidence="1">
    <location>
        <begin position="989"/>
        <end position="1013"/>
    </location>
</feature>
<dbReference type="PROSITE" id="PS50222">
    <property type="entry name" value="EF_HAND_2"/>
    <property type="match status" value="1"/>
</dbReference>
<dbReference type="KEGG" id="ksn:43589212"/>
<protein>
    <submittedName>
        <fullName evidence="2">Uncharacterized protein</fullName>
    </submittedName>
</protein>
<dbReference type="FunFam" id="1.10.472.80:FF:000051">
    <property type="entry name" value="Probable MDR1-Mac1p interacting protein"/>
    <property type="match status" value="1"/>
</dbReference>
<dbReference type="EMBL" id="CP144061">
    <property type="protein sequence ID" value="WWD21551.1"/>
    <property type="molecule type" value="Genomic_DNA"/>
</dbReference>
<dbReference type="GO" id="GO:0031267">
    <property type="term" value="F:small GTPase binding"/>
    <property type="evidence" value="ECO:0007669"/>
    <property type="project" value="TreeGrafter"/>
</dbReference>
<dbReference type="GeneID" id="43589212"/>